<evidence type="ECO:0000313" key="10">
    <source>
        <dbReference type="Proteomes" id="UP000283426"/>
    </source>
</evidence>
<dbReference type="GO" id="GO:0009279">
    <property type="term" value="C:cell outer membrane"/>
    <property type="evidence" value="ECO:0007669"/>
    <property type="project" value="UniProtKB-SubCell"/>
</dbReference>
<gene>
    <name evidence="8" type="ORF">DWW24_14385</name>
    <name evidence="9" type="ORF">DXA53_02615</name>
</gene>
<evidence type="ECO:0000256" key="4">
    <source>
        <dbReference type="ARBA" id="ARBA00023136"/>
    </source>
</evidence>
<comment type="similarity">
    <text evidence="2">Belongs to the SusD family.</text>
</comment>
<sequence>MKRIYSLIVAGGLLAAGCDSYFNEDLYQNIPQENAYATVSDVENALNGVYYAFGSYRFMGRNAVAIGDMSADMAVADAKSGHFVTLNTYTFSETEGVLGDVWQYGYKVIDLATRSINGTEALLAAGGLGEADVATLNKAMAQCYALRAFSAFQLVNIFGLPYGTDNDEHGGLVIVEEKPIELRAKVSRSSVKATYEWILRDVEKAVKTPNVVGRDVQKYFNGAAVKALEARVNLYMGKYGKAKEAAAEALKLRNAAPVEDEAYVGMWKSTAISGEDIFTIAKSSDDNLSANSLNTLYGSYGGALTKRAVGLFAKGDIRAQLVGDGKNPRRPMKFPGIAGADAVNNIPVFRVSEMYLIMAEAAAQSGDVSGARKELLNTAKRNPAIRTEDDLPGTKEALLAFIAEERQRELFEEGHRWYDARRTGEKIEVADGKYKNFNVRSFVFPIPAGEINAGFGTQQNPNWVNAMPK</sequence>
<evidence type="ECO:0000313" key="11">
    <source>
        <dbReference type="Proteomes" id="UP000284434"/>
    </source>
</evidence>
<evidence type="ECO:0000256" key="2">
    <source>
        <dbReference type="ARBA" id="ARBA00006275"/>
    </source>
</evidence>
<evidence type="ECO:0000313" key="9">
    <source>
        <dbReference type="EMBL" id="RGY09194.1"/>
    </source>
</evidence>
<reference evidence="10 11" key="1">
    <citation type="submission" date="2018-08" db="EMBL/GenBank/DDBJ databases">
        <title>A genome reference for cultivated species of the human gut microbiota.</title>
        <authorList>
            <person name="Zou Y."/>
            <person name="Xue W."/>
            <person name="Luo G."/>
        </authorList>
    </citation>
    <scope>NUCLEOTIDE SEQUENCE [LARGE SCALE GENOMIC DNA]</scope>
    <source>
        <strain evidence="8 10">AF14-6AC</strain>
        <strain evidence="9 11">OF03-11</strain>
    </source>
</reference>
<dbReference type="AlphaFoldDB" id="A0A413IFM6"/>
<dbReference type="InterPro" id="IPR033985">
    <property type="entry name" value="SusD-like_N"/>
</dbReference>
<evidence type="ECO:0000259" key="6">
    <source>
        <dbReference type="Pfam" id="PF07980"/>
    </source>
</evidence>
<keyword evidence="3" id="KW-0732">Signal</keyword>
<evidence type="ECO:0000256" key="3">
    <source>
        <dbReference type="ARBA" id="ARBA00022729"/>
    </source>
</evidence>
<dbReference type="RefSeq" id="WP_118102914.1">
    <property type="nucleotide sequence ID" value="NZ_JABWDG010000054.1"/>
</dbReference>
<dbReference type="Gene3D" id="1.25.40.900">
    <property type="match status" value="1"/>
</dbReference>
<dbReference type="InterPro" id="IPR012944">
    <property type="entry name" value="SusD_RagB_dom"/>
</dbReference>
<keyword evidence="5" id="KW-0998">Cell outer membrane</keyword>
<dbReference type="EMBL" id="QSCO01000003">
    <property type="protein sequence ID" value="RGY09194.1"/>
    <property type="molecule type" value="Genomic_DNA"/>
</dbReference>
<dbReference type="SUPFAM" id="SSF48452">
    <property type="entry name" value="TPR-like"/>
    <property type="match status" value="1"/>
</dbReference>
<dbReference type="Gene3D" id="2.20.20.130">
    <property type="match status" value="1"/>
</dbReference>
<accession>A0A413IFM6</accession>
<proteinExistence type="inferred from homology"/>
<dbReference type="InterPro" id="IPR011990">
    <property type="entry name" value="TPR-like_helical_dom_sf"/>
</dbReference>
<dbReference type="Pfam" id="PF07980">
    <property type="entry name" value="SusD_RagB"/>
    <property type="match status" value="1"/>
</dbReference>
<organism evidence="9 11">
    <name type="scientific">Odoribacter splanchnicus</name>
    <dbReference type="NCBI Taxonomy" id="28118"/>
    <lineage>
        <taxon>Bacteria</taxon>
        <taxon>Pseudomonadati</taxon>
        <taxon>Bacteroidota</taxon>
        <taxon>Bacteroidia</taxon>
        <taxon>Bacteroidales</taxon>
        <taxon>Odoribacteraceae</taxon>
        <taxon>Odoribacter</taxon>
    </lineage>
</organism>
<feature type="domain" description="RagB/SusD" evidence="6">
    <location>
        <begin position="344"/>
        <end position="463"/>
    </location>
</feature>
<dbReference type="Pfam" id="PF14322">
    <property type="entry name" value="SusD-like_3"/>
    <property type="match status" value="1"/>
</dbReference>
<feature type="domain" description="SusD-like N-terminal" evidence="7">
    <location>
        <begin position="45"/>
        <end position="234"/>
    </location>
</feature>
<evidence type="ECO:0000313" key="8">
    <source>
        <dbReference type="EMBL" id="RGV22371.1"/>
    </source>
</evidence>
<protein>
    <submittedName>
        <fullName evidence="9">RagB/SusD family nutrient uptake outer membrane protein</fullName>
    </submittedName>
</protein>
<dbReference type="PROSITE" id="PS51257">
    <property type="entry name" value="PROKAR_LIPOPROTEIN"/>
    <property type="match status" value="1"/>
</dbReference>
<evidence type="ECO:0000256" key="1">
    <source>
        <dbReference type="ARBA" id="ARBA00004442"/>
    </source>
</evidence>
<comment type="subcellular location">
    <subcellularLocation>
        <location evidence="1">Cell outer membrane</location>
    </subcellularLocation>
</comment>
<evidence type="ECO:0000256" key="5">
    <source>
        <dbReference type="ARBA" id="ARBA00023237"/>
    </source>
</evidence>
<dbReference type="Proteomes" id="UP000284434">
    <property type="component" value="Unassembled WGS sequence"/>
</dbReference>
<keyword evidence="4" id="KW-0472">Membrane</keyword>
<dbReference type="EMBL" id="QRYW01000032">
    <property type="protein sequence ID" value="RGV22371.1"/>
    <property type="molecule type" value="Genomic_DNA"/>
</dbReference>
<dbReference type="Gene3D" id="1.25.40.390">
    <property type="match status" value="1"/>
</dbReference>
<comment type="caution">
    <text evidence="9">The sequence shown here is derived from an EMBL/GenBank/DDBJ whole genome shotgun (WGS) entry which is preliminary data.</text>
</comment>
<evidence type="ECO:0000259" key="7">
    <source>
        <dbReference type="Pfam" id="PF14322"/>
    </source>
</evidence>
<dbReference type="Proteomes" id="UP000283426">
    <property type="component" value="Unassembled WGS sequence"/>
</dbReference>
<name>A0A413IFM6_9BACT</name>